<organism evidence="1 2">
    <name type="scientific">Polynucleobacter paneuropaeus</name>
    <dbReference type="NCBI Taxonomy" id="2527775"/>
    <lineage>
        <taxon>Bacteria</taxon>
        <taxon>Pseudomonadati</taxon>
        <taxon>Pseudomonadota</taxon>
        <taxon>Betaproteobacteria</taxon>
        <taxon>Burkholderiales</taxon>
        <taxon>Burkholderiaceae</taxon>
        <taxon>Polynucleobacter</taxon>
    </lineage>
</organism>
<sequence>MSIKQFNGSYMPNEDRLMFRLNTSEDDEYRFWFTRRVTLFILAATEHLVEKKLEQTHEKPAAKAIAQFQQESVKEQTKFTADYIPASKYPIGADPVLVMDVKCAMMQVDNVDVLSMDLVMPGGSNLNLKLTIPILQAMRLLLERFAQQANWGQLQLNVAPQAAPAEAPKAEPEDKKNLH</sequence>
<proteinExistence type="predicted"/>
<accession>A0A9Q2WHH7</accession>
<protein>
    <submittedName>
        <fullName evidence="1">Uncharacterized protein</fullName>
    </submittedName>
</protein>
<evidence type="ECO:0000313" key="2">
    <source>
        <dbReference type="Proteomes" id="UP000783102"/>
    </source>
</evidence>
<dbReference type="Proteomes" id="UP000783102">
    <property type="component" value="Unassembled WGS sequence"/>
</dbReference>
<name>A0A9Q2WHH7_9BURK</name>
<reference evidence="1" key="1">
    <citation type="journal article" date="2021" name="Genome Biol. Evol.">
        <title>Continental-Scale Gene Flow Prevents Allopatric Divergence of Pelagic Freshwater Bacteria.</title>
        <authorList>
            <person name="Hoetzinger M."/>
            <person name="Pitt A."/>
            <person name="Huemer A."/>
            <person name="Hahn M.W."/>
        </authorList>
    </citation>
    <scope>NUCLEOTIDE SEQUENCE</scope>
    <source>
        <strain evidence="1">SM1-W8</strain>
    </source>
</reference>
<dbReference type="EMBL" id="JAANEY010000001">
    <property type="protein sequence ID" value="MBT8550385.1"/>
    <property type="molecule type" value="Genomic_DNA"/>
</dbReference>
<comment type="caution">
    <text evidence="1">The sequence shown here is derived from an EMBL/GenBank/DDBJ whole genome shotgun (WGS) entry which is preliminary data.</text>
</comment>
<dbReference type="AlphaFoldDB" id="A0A9Q2WHH7"/>
<evidence type="ECO:0000313" key="1">
    <source>
        <dbReference type="EMBL" id="MBT8550385.1"/>
    </source>
</evidence>
<gene>
    <name evidence="1" type="ORF">G6731_00205</name>
</gene>